<dbReference type="InterPro" id="IPR013320">
    <property type="entry name" value="ConA-like_dom_sf"/>
</dbReference>
<dbReference type="KEGG" id="pco:PHACADRAFT_246248"/>
<dbReference type="InParanoid" id="K5VBT5"/>
<reference evidence="2 3" key="1">
    <citation type="journal article" date="2012" name="BMC Genomics">
        <title>Comparative genomics of the white-rot fungi, Phanerochaete carnosa and P. chrysosporium, to elucidate the genetic basis of the distinct wood types they colonize.</title>
        <authorList>
            <person name="Suzuki H."/>
            <person name="MacDonald J."/>
            <person name="Syed K."/>
            <person name="Salamov A."/>
            <person name="Hori C."/>
            <person name="Aerts A."/>
            <person name="Henrissat B."/>
            <person name="Wiebenga A."/>
            <person name="vanKuyk P.A."/>
            <person name="Barry K."/>
            <person name="Lindquist E."/>
            <person name="LaButti K."/>
            <person name="Lapidus A."/>
            <person name="Lucas S."/>
            <person name="Coutinho P."/>
            <person name="Gong Y."/>
            <person name="Samejima M."/>
            <person name="Mahadevan R."/>
            <person name="Abou-Zaid M."/>
            <person name="de Vries R.P."/>
            <person name="Igarashi K."/>
            <person name="Yadav J.S."/>
            <person name="Grigoriev I.V."/>
            <person name="Master E.R."/>
        </authorList>
    </citation>
    <scope>NUCLEOTIDE SEQUENCE [LARGE SCALE GENOMIC DNA]</scope>
    <source>
        <strain evidence="2 3">HHB-10118-sp</strain>
    </source>
</reference>
<dbReference type="Gene3D" id="2.60.120.920">
    <property type="match status" value="1"/>
</dbReference>
<dbReference type="GeneID" id="18913772"/>
<dbReference type="AlphaFoldDB" id="K5VBT5"/>
<dbReference type="InterPro" id="IPR003877">
    <property type="entry name" value="SPRY_dom"/>
</dbReference>
<evidence type="ECO:0000313" key="2">
    <source>
        <dbReference type="EMBL" id="EKM60371.1"/>
    </source>
</evidence>
<gene>
    <name evidence="2" type="ORF">PHACADRAFT_246248</name>
</gene>
<accession>K5VBT5</accession>
<dbReference type="EMBL" id="JH930468">
    <property type="protein sequence ID" value="EKM60371.1"/>
    <property type="molecule type" value="Genomic_DNA"/>
</dbReference>
<dbReference type="SUPFAM" id="SSF49899">
    <property type="entry name" value="Concanavalin A-like lectins/glucanases"/>
    <property type="match status" value="1"/>
</dbReference>
<dbReference type="RefSeq" id="XP_007389834.1">
    <property type="nucleotide sequence ID" value="XM_007389772.1"/>
</dbReference>
<dbReference type="InterPro" id="IPR001870">
    <property type="entry name" value="B30.2/SPRY"/>
</dbReference>
<dbReference type="HOGENOM" id="CLU_2590536_0_0_1"/>
<feature type="domain" description="B30.2/SPRY" evidence="1">
    <location>
        <begin position="1"/>
        <end position="80"/>
    </location>
</feature>
<dbReference type="PANTHER" id="PTHR12864">
    <property type="entry name" value="RAN BINDING PROTEIN 9-RELATED"/>
    <property type="match status" value="1"/>
</dbReference>
<dbReference type="Proteomes" id="UP000008370">
    <property type="component" value="Unassembled WGS sequence"/>
</dbReference>
<protein>
    <recommendedName>
        <fullName evidence="1">B30.2/SPRY domain-containing protein</fullName>
    </recommendedName>
</protein>
<dbReference type="OrthoDB" id="25503at2759"/>
<dbReference type="STRING" id="650164.K5VBT5"/>
<sequence length="80" mass="9094">MVGWDRQSWGYHADDGWVFPDYRSDYGPYGPTFDRECRKHSKQVRATLDITISAGDVIGCGIDFSQHKMFYTKNGTLLGA</sequence>
<dbReference type="InterPro" id="IPR043136">
    <property type="entry name" value="B30.2/SPRY_sf"/>
</dbReference>
<proteinExistence type="predicted"/>
<dbReference type="InterPro" id="IPR050618">
    <property type="entry name" value="Ubq-SigPath_Reg"/>
</dbReference>
<evidence type="ECO:0000313" key="3">
    <source>
        <dbReference type="Proteomes" id="UP000008370"/>
    </source>
</evidence>
<organism evidence="2 3">
    <name type="scientific">Phanerochaete carnosa (strain HHB-10118-sp)</name>
    <name type="common">White-rot fungus</name>
    <name type="synonym">Peniophora carnosa</name>
    <dbReference type="NCBI Taxonomy" id="650164"/>
    <lineage>
        <taxon>Eukaryota</taxon>
        <taxon>Fungi</taxon>
        <taxon>Dikarya</taxon>
        <taxon>Basidiomycota</taxon>
        <taxon>Agaricomycotina</taxon>
        <taxon>Agaricomycetes</taxon>
        <taxon>Polyporales</taxon>
        <taxon>Phanerochaetaceae</taxon>
        <taxon>Phanerochaete</taxon>
    </lineage>
</organism>
<keyword evidence="3" id="KW-1185">Reference proteome</keyword>
<evidence type="ECO:0000259" key="1">
    <source>
        <dbReference type="PROSITE" id="PS50188"/>
    </source>
</evidence>
<name>K5VBT5_PHACS</name>
<dbReference type="Pfam" id="PF00622">
    <property type="entry name" value="SPRY"/>
    <property type="match status" value="1"/>
</dbReference>
<dbReference type="PROSITE" id="PS50188">
    <property type="entry name" value="B302_SPRY"/>
    <property type="match status" value="1"/>
</dbReference>